<name>A0A0D3KFG8_EMIH1</name>
<dbReference type="Proteomes" id="UP000013827">
    <property type="component" value="Unassembled WGS sequence"/>
</dbReference>
<dbReference type="EnsemblProtists" id="EOD34503">
    <property type="protein sequence ID" value="EOD34503"/>
    <property type="gene ID" value="EMIHUDRAFT_252893"/>
</dbReference>
<organism evidence="3 4">
    <name type="scientific">Emiliania huxleyi (strain CCMP1516)</name>
    <dbReference type="NCBI Taxonomy" id="280463"/>
    <lineage>
        <taxon>Eukaryota</taxon>
        <taxon>Haptista</taxon>
        <taxon>Haptophyta</taxon>
        <taxon>Prymnesiophyceae</taxon>
        <taxon>Isochrysidales</taxon>
        <taxon>Noelaerhabdaceae</taxon>
        <taxon>Emiliania</taxon>
    </lineage>
</organism>
<accession>A0A0D3KFG8</accession>
<evidence type="ECO:0000256" key="2">
    <source>
        <dbReference type="SAM" id="Phobius"/>
    </source>
</evidence>
<feature type="compositionally biased region" description="Acidic residues" evidence="1">
    <location>
        <begin position="74"/>
        <end position="85"/>
    </location>
</feature>
<keyword evidence="4" id="KW-1185">Reference proteome</keyword>
<dbReference type="KEGG" id="ehx:EMIHUDRAFT_252893"/>
<reference evidence="3" key="2">
    <citation type="submission" date="2024-10" db="UniProtKB">
        <authorList>
            <consortium name="EnsemblProtists"/>
        </authorList>
    </citation>
    <scope>IDENTIFICATION</scope>
</reference>
<dbReference type="HOGENOM" id="CLU_1889706_0_0_1"/>
<sequence length="135" mass="14540">MTHLENAVSVTIVRLGKAVPKLFFPSGVGLLERVGTYSTVDELAGMSTARYATPDPDDDGYDEDVPADPPPPAADDDAAPDDEPNLPDPSCCPALPLLLLALIGTVAFAFSRQEQRREAAKKWHGRSERAEAEHE</sequence>
<keyword evidence="2" id="KW-1133">Transmembrane helix</keyword>
<keyword evidence="2" id="KW-0472">Membrane</keyword>
<protein>
    <submittedName>
        <fullName evidence="3">Uncharacterized protein</fullName>
    </submittedName>
</protein>
<keyword evidence="2" id="KW-0812">Transmembrane</keyword>
<feature type="region of interest" description="Disordered" evidence="1">
    <location>
        <begin position="48"/>
        <end position="90"/>
    </location>
</feature>
<reference evidence="4" key="1">
    <citation type="journal article" date="2013" name="Nature">
        <title>Pan genome of the phytoplankton Emiliania underpins its global distribution.</title>
        <authorList>
            <person name="Read B.A."/>
            <person name="Kegel J."/>
            <person name="Klute M.J."/>
            <person name="Kuo A."/>
            <person name="Lefebvre S.C."/>
            <person name="Maumus F."/>
            <person name="Mayer C."/>
            <person name="Miller J."/>
            <person name="Monier A."/>
            <person name="Salamov A."/>
            <person name="Young J."/>
            <person name="Aguilar M."/>
            <person name="Claverie J.M."/>
            <person name="Frickenhaus S."/>
            <person name="Gonzalez K."/>
            <person name="Herman E.K."/>
            <person name="Lin Y.C."/>
            <person name="Napier J."/>
            <person name="Ogata H."/>
            <person name="Sarno A.F."/>
            <person name="Shmutz J."/>
            <person name="Schroeder D."/>
            <person name="de Vargas C."/>
            <person name="Verret F."/>
            <person name="von Dassow P."/>
            <person name="Valentin K."/>
            <person name="Van de Peer Y."/>
            <person name="Wheeler G."/>
            <person name="Dacks J.B."/>
            <person name="Delwiche C.F."/>
            <person name="Dyhrman S.T."/>
            <person name="Glockner G."/>
            <person name="John U."/>
            <person name="Richards T."/>
            <person name="Worden A.Z."/>
            <person name="Zhang X."/>
            <person name="Grigoriev I.V."/>
            <person name="Allen A.E."/>
            <person name="Bidle K."/>
            <person name="Borodovsky M."/>
            <person name="Bowler C."/>
            <person name="Brownlee C."/>
            <person name="Cock J.M."/>
            <person name="Elias M."/>
            <person name="Gladyshev V.N."/>
            <person name="Groth M."/>
            <person name="Guda C."/>
            <person name="Hadaegh A."/>
            <person name="Iglesias-Rodriguez M.D."/>
            <person name="Jenkins J."/>
            <person name="Jones B.M."/>
            <person name="Lawson T."/>
            <person name="Leese F."/>
            <person name="Lindquist E."/>
            <person name="Lobanov A."/>
            <person name="Lomsadze A."/>
            <person name="Malik S.B."/>
            <person name="Marsh M.E."/>
            <person name="Mackinder L."/>
            <person name="Mock T."/>
            <person name="Mueller-Roeber B."/>
            <person name="Pagarete A."/>
            <person name="Parker M."/>
            <person name="Probert I."/>
            <person name="Quesneville H."/>
            <person name="Raines C."/>
            <person name="Rensing S.A."/>
            <person name="Riano-Pachon D.M."/>
            <person name="Richier S."/>
            <person name="Rokitta S."/>
            <person name="Shiraiwa Y."/>
            <person name="Soanes D.M."/>
            <person name="van der Giezen M."/>
            <person name="Wahlund T.M."/>
            <person name="Williams B."/>
            <person name="Wilson W."/>
            <person name="Wolfe G."/>
            <person name="Wurch L.L."/>
        </authorList>
    </citation>
    <scope>NUCLEOTIDE SEQUENCE</scope>
</reference>
<dbReference type="GeneID" id="17279776"/>
<evidence type="ECO:0000313" key="3">
    <source>
        <dbReference type="EnsemblProtists" id="EOD34503"/>
    </source>
</evidence>
<dbReference type="AlphaFoldDB" id="A0A0D3KFG8"/>
<proteinExistence type="predicted"/>
<feature type="transmembrane region" description="Helical" evidence="2">
    <location>
        <begin position="94"/>
        <end position="111"/>
    </location>
</feature>
<dbReference type="PaxDb" id="2903-EOD34503"/>
<dbReference type="RefSeq" id="XP_005786932.1">
    <property type="nucleotide sequence ID" value="XM_005786875.1"/>
</dbReference>
<evidence type="ECO:0000256" key="1">
    <source>
        <dbReference type="SAM" id="MobiDB-lite"/>
    </source>
</evidence>
<feature type="compositionally biased region" description="Acidic residues" evidence="1">
    <location>
        <begin position="55"/>
        <end position="66"/>
    </location>
</feature>
<evidence type="ECO:0000313" key="4">
    <source>
        <dbReference type="Proteomes" id="UP000013827"/>
    </source>
</evidence>